<feature type="transmembrane region" description="Helical" evidence="2">
    <location>
        <begin position="137"/>
        <end position="155"/>
    </location>
</feature>
<dbReference type="GO" id="GO:0004222">
    <property type="term" value="F:metalloendopeptidase activity"/>
    <property type="evidence" value="ECO:0007669"/>
    <property type="project" value="TreeGrafter"/>
</dbReference>
<dbReference type="Gene3D" id="2.70.70.10">
    <property type="entry name" value="Glucose Permease (Domain IIA)"/>
    <property type="match status" value="1"/>
</dbReference>
<keyword evidence="6" id="KW-1185">Reference proteome</keyword>
<dbReference type="Proteomes" id="UP000198379">
    <property type="component" value="Unassembled WGS sequence"/>
</dbReference>
<dbReference type="CDD" id="cd07341">
    <property type="entry name" value="M56_BlaR1_MecR1_like"/>
    <property type="match status" value="1"/>
</dbReference>
<dbReference type="PANTHER" id="PTHR21666">
    <property type="entry name" value="PEPTIDASE-RELATED"/>
    <property type="match status" value="1"/>
</dbReference>
<keyword evidence="2" id="KW-0812">Transmembrane</keyword>
<gene>
    <name evidence="5" type="ORF">SAMN06265376_10282</name>
</gene>
<evidence type="ECO:0000256" key="2">
    <source>
        <dbReference type="SAM" id="Phobius"/>
    </source>
</evidence>
<dbReference type="Pfam" id="PF01551">
    <property type="entry name" value="Peptidase_M23"/>
    <property type="match status" value="1"/>
</dbReference>
<evidence type="ECO:0000313" key="6">
    <source>
        <dbReference type="Proteomes" id="UP000198379"/>
    </source>
</evidence>
<feature type="transmembrane region" description="Helical" evidence="2">
    <location>
        <begin position="175"/>
        <end position="194"/>
    </location>
</feature>
<dbReference type="RefSeq" id="WP_179218110.1">
    <property type="nucleotide sequence ID" value="NZ_BMEP01000001.1"/>
</dbReference>
<organism evidence="5 6">
    <name type="scientific">Dokdonia pacifica</name>
    <dbReference type="NCBI Taxonomy" id="1627892"/>
    <lineage>
        <taxon>Bacteria</taxon>
        <taxon>Pseudomonadati</taxon>
        <taxon>Bacteroidota</taxon>
        <taxon>Flavobacteriia</taxon>
        <taxon>Flavobacteriales</taxon>
        <taxon>Flavobacteriaceae</taxon>
        <taxon>Dokdonia</taxon>
    </lineage>
</organism>
<keyword evidence="5" id="KW-0378">Hydrolase</keyword>
<feature type="transmembrane region" description="Helical" evidence="2">
    <location>
        <begin position="266"/>
        <end position="286"/>
    </location>
</feature>
<evidence type="ECO:0000313" key="5">
    <source>
        <dbReference type="EMBL" id="SNR70679.1"/>
    </source>
</evidence>
<keyword evidence="2" id="KW-0472">Membrane</keyword>
<name>A0A238YJU1_9FLAO</name>
<dbReference type="CDD" id="cd12797">
    <property type="entry name" value="M23_peptidase"/>
    <property type="match status" value="1"/>
</dbReference>
<feature type="transmembrane region" description="Helical" evidence="2">
    <location>
        <begin position="6"/>
        <end position="22"/>
    </location>
</feature>
<sequence length="451" mass="51759">MFLYLFQTTLIFSTLFLVYKVWFSKFTFHSFNRYFLVCILPVSLVLPLLVHLLPPIEQHPIEEIPQLFEHITTITTSSLSSTTAITKEDSSIPIDYMTIGYIIYCIGVGICVFRFLSSIRRLYRIKRQSVLIKKDEYLIYESPVSTIFSYFHWIFVPKGESYDALVIMHERAHILLRHSIDVLLTEVYIVFFWWNPLVYLFRKSLKSIHEYQADQYVLAKDVKTSAYLQLIAQSIAITKTNPLYNYFQTPILKKRIQMMTKNTSHYLLKLTYIVIVPLCILLVVAFTKPRANNTIVVENNIDVGAAIPHTAISATTAVPTFAFPIEGSSREQITAIFNVTIKEPKTKKRKVHTGIDIKAPLGTPIIATADGTVFLSKDVGNWGNLLKIKHDDNYETWYAHLKGFEAHYGQSVKKGDVIGYVGMTGKTTGSHLHYELHHNKKSINPLDYTEK</sequence>
<feature type="transmembrane region" description="Helical" evidence="2">
    <location>
        <begin position="96"/>
        <end position="116"/>
    </location>
</feature>
<evidence type="ECO:0000259" key="4">
    <source>
        <dbReference type="Pfam" id="PF05569"/>
    </source>
</evidence>
<proteinExistence type="predicted"/>
<keyword evidence="1" id="KW-0732">Signal</keyword>
<keyword evidence="2" id="KW-1133">Transmembrane helix</keyword>
<protein>
    <submittedName>
        <fullName evidence="5">Murein DD-endopeptidase MepM and murein hydrolase activator NlpD, contain LysM domain</fullName>
    </submittedName>
</protein>
<dbReference type="PANTHER" id="PTHR21666:SF289">
    <property type="entry name" value="L-ALA--D-GLU ENDOPEPTIDASE"/>
    <property type="match status" value="1"/>
</dbReference>
<dbReference type="InterPro" id="IPR050570">
    <property type="entry name" value="Cell_wall_metabolism_enzyme"/>
</dbReference>
<dbReference type="InterPro" id="IPR011055">
    <property type="entry name" value="Dup_hybrid_motif"/>
</dbReference>
<evidence type="ECO:0000256" key="1">
    <source>
        <dbReference type="ARBA" id="ARBA00022729"/>
    </source>
</evidence>
<dbReference type="InterPro" id="IPR016047">
    <property type="entry name" value="M23ase_b-sheet_dom"/>
</dbReference>
<feature type="domain" description="M23ase beta-sheet core" evidence="3">
    <location>
        <begin position="351"/>
        <end position="445"/>
    </location>
</feature>
<dbReference type="AlphaFoldDB" id="A0A238YJU1"/>
<dbReference type="Pfam" id="PF05569">
    <property type="entry name" value="Peptidase_M56"/>
    <property type="match status" value="1"/>
</dbReference>
<feature type="domain" description="Peptidase M56" evidence="4">
    <location>
        <begin position="164"/>
        <end position="258"/>
    </location>
</feature>
<reference evidence="5 6" key="1">
    <citation type="submission" date="2017-06" db="EMBL/GenBank/DDBJ databases">
        <authorList>
            <person name="Kim H.J."/>
            <person name="Triplett B.A."/>
        </authorList>
    </citation>
    <scope>NUCLEOTIDE SEQUENCE [LARGE SCALE GENOMIC DNA]</scope>
    <source>
        <strain evidence="5 6">DSM 25597</strain>
    </source>
</reference>
<dbReference type="InterPro" id="IPR008756">
    <property type="entry name" value="Peptidase_M56"/>
</dbReference>
<accession>A0A238YJU1</accession>
<dbReference type="EMBL" id="FZNY01000002">
    <property type="protein sequence ID" value="SNR70679.1"/>
    <property type="molecule type" value="Genomic_DNA"/>
</dbReference>
<evidence type="ECO:0000259" key="3">
    <source>
        <dbReference type="Pfam" id="PF01551"/>
    </source>
</evidence>
<dbReference type="SUPFAM" id="SSF51261">
    <property type="entry name" value="Duplicated hybrid motif"/>
    <property type="match status" value="1"/>
</dbReference>
<feature type="transmembrane region" description="Helical" evidence="2">
    <location>
        <begin position="34"/>
        <end position="53"/>
    </location>
</feature>